<dbReference type="InterPro" id="IPR016181">
    <property type="entry name" value="Acyl_CoA_acyltransferase"/>
</dbReference>
<dbReference type="AlphaFoldDB" id="A0A364L1B4"/>
<dbReference type="PANTHER" id="PTHR43792">
    <property type="entry name" value="GNAT FAMILY, PUTATIVE (AFU_ORTHOLOGUE AFUA_3G00765)-RELATED-RELATED"/>
    <property type="match status" value="1"/>
</dbReference>
<accession>A0A364L1B4</accession>
<dbReference type="Proteomes" id="UP000249363">
    <property type="component" value="Unassembled WGS sequence"/>
</dbReference>
<dbReference type="OrthoDB" id="630895at2759"/>
<protein>
    <recommendedName>
        <fullName evidence="1">N-acetyltransferase domain-containing protein</fullName>
    </recommendedName>
</protein>
<name>A0A364L1B4_TALAM</name>
<dbReference type="Pfam" id="PF13302">
    <property type="entry name" value="Acetyltransf_3"/>
    <property type="match status" value="1"/>
</dbReference>
<organism evidence="2 3">
    <name type="scientific">Talaromyces amestolkiae</name>
    <dbReference type="NCBI Taxonomy" id="1196081"/>
    <lineage>
        <taxon>Eukaryota</taxon>
        <taxon>Fungi</taxon>
        <taxon>Dikarya</taxon>
        <taxon>Ascomycota</taxon>
        <taxon>Pezizomycotina</taxon>
        <taxon>Eurotiomycetes</taxon>
        <taxon>Eurotiomycetidae</taxon>
        <taxon>Eurotiales</taxon>
        <taxon>Trichocomaceae</taxon>
        <taxon>Talaromyces</taxon>
        <taxon>Talaromyces sect. Talaromyces</taxon>
    </lineage>
</organism>
<dbReference type="SUPFAM" id="SSF55729">
    <property type="entry name" value="Acyl-CoA N-acyltransferases (Nat)"/>
    <property type="match status" value="1"/>
</dbReference>
<comment type="caution">
    <text evidence="2">The sequence shown here is derived from an EMBL/GenBank/DDBJ whole genome shotgun (WGS) entry which is preliminary data.</text>
</comment>
<dbReference type="PROSITE" id="PS51186">
    <property type="entry name" value="GNAT"/>
    <property type="match status" value="1"/>
</dbReference>
<dbReference type="Gene3D" id="3.40.630.30">
    <property type="match status" value="1"/>
</dbReference>
<dbReference type="EMBL" id="MIKG01000010">
    <property type="protein sequence ID" value="RAO69588.1"/>
    <property type="molecule type" value="Genomic_DNA"/>
</dbReference>
<dbReference type="InterPro" id="IPR051531">
    <property type="entry name" value="N-acetyltransferase"/>
</dbReference>
<dbReference type="InterPro" id="IPR000182">
    <property type="entry name" value="GNAT_dom"/>
</dbReference>
<dbReference type="GeneID" id="63794816"/>
<keyword evidence="3" id="KW-1185">Reference proteome</keyword>
<evidence type="ECO:0000313" key="2">
    <source>
        <dbReference type="EMBL" id="RAO69588.1"/>
    </source>
</evidence>
<reference evidence="2 3" key="1">
    <citation type="journal article" date="2017" name="Biotechnol. Biofuels">
        <title>Differential beta-glucosidase expression as a function of carbon source availability in Talaromyces amestolkiae: a genomic and proteomic approach.</title>
        <authorList>
            <person name="de Eugenio L.I."/>
            <person name="Mendez-Liter J.A."/>
            <person name="Nieto-Dominguez M."/>
            <person name="Alonso L."/>
            <person name="Gil-Munoz J."/>
            <person name="Barriuso J."/>
            <person name="Prieto A."/>
            <person name="Martinez M.J."/>
        </authorList>
    </citation>
    <scope>NUCLEOTIDE SEQUENCE [LARGE SCALE GENOMIC DNA]</scope>
    <source>
        <strain evidence="2 3">CIB</strain>
    </source>
</reference>
<proteinExistence type="predicted"/>
<dbReference type="GO" id="GO:0016747">
    <property type="term" value="F:acyltransferase activity, transferring groups other than amino-acyl groups"/>
    <property type="evidence" value="ECO:0007669"/>
    <property type="project" value="InterPro"/>
</dbReference>
<sequence length="204" mass="23188">MSKIFSPPPSFSIPTERLHISYFQPGNPDHTAFTFRLWSTDEVTKYIGNRGIVSLETADAFIRNLVQADYNRTGYGRFLVSLKPHAQASLAESKLIGVVSLLLRDPPYGFSCPDIGYSFLPEEWGKGYAPEAAIALIEYARREWNIKDFFGFCEPHNKPSRRVMEKIGFEFRGEKNLQVFGGRRNAVYALPEMESDLSVYGMED</sequence>
<evidence type="ECO:0000259" key="1">
    <source>
        <dbReference type="PROSITE" id="PS51186"/>
    </source>
</evidence>
<dbReference type="RefSeq" id="XP_040734104.1">
    <property type="nucleotide sequence ID" value="XM_040878095.1"/>
</dbReference>
<dbReference type="PANTHER" id="PTHR43792:SF16">
    <property type="entry name" value="N-ACETYLTRANSFERASE DOMAIN-CONTAINING PROTEIN"/>
    <property type="match status" value="1"/>
</dbReference>
<feature type="domain" description="N-acetyltransferase" evidence="1">
    <location>
        <begin position="33"/>
        <end position="194"/>
    </location>
</feature>
<gene>
    <name evidence="2" type="ORF">BHQ10_005600</name>
</gene>
<dbReference type="STRING" id="1196081.A0A364L1B4"/>
<evidence type="ECO:0000313" key="3">
    <source>
        <dbReference type="Proteomes" id="UP000249363"/>
    </source>
</evidence>